<feature type="compositionally biased region" description="Basic and acidic residues" evidence="11">
    <location>
        <begin position="18"/>
        <end position="31"/>
    </location>
</feature>
<dbReference type="Gene3D" id="3.30.200.20">
    <property type="entry name" value="Phosphorylase Kinase, domain 1"/>
    <property type="match status" value="1"/>
</dbReference>
<feature type="region of interest" description="Disordered" evidence="11">
    <location>
        <begin position="1"/>
        <end position="148"/>
    </location>
</feature>
<keyword evidence="3" id="KW-0808">Transferase</keyword>
<evidence type="ECO:0000256" key="11">
    <source>
        <dbReference type="SAM" id="MobiDB-lite"/>
    </source>
</evidence>
<reference evidence="14" key="1">
    <citation type="submission" date="2013-08" db="EMBL/GenBank/DDBJ databases">
        <title>Gene expansion shapes genome architecture in the human pathogen Lichtheimia corymbifera: an evolutionary genomics analysis in the ancient terrestrial Mucorales (Mucoromycotina).</title>
        <authorList>
            <person name="Schwartze V.U."/>
            <person name="Winter S."/>
            <person name="Shelest E."/>
            <person name="Marcet-Houben M."/>
            <person name="Horn F."/>
            <person name="Wehner S."/>
            <person name="Hoffmann K."/>
            <person name="Riege K."/>
            <person name="Sammeth M."/>
            <person name="Nowrousian M."/>
            <person name="Valiante V."/>
            <person name="Linde J."/>
            <person name="Jacobsen I.D."/>
            <person name="Marz M."/>
            <person name="Brakhage A.A."/>
            <person name="Gabaldon T."/>
            <person name="Bocker S."/>
            <person name="Voigt K."/>
        </authorList>
    </citation>
    <scope>NUCLEOTIDE SEQUENCE [LARGE SCALE GENOMIC DNA]</scope>
    <source>
        <strain evidence="14">FSU 9682</strain>
    </source>
</reference>
<dbReference type="SUPFAM" id="SSF56112">
    <property type="entry name" value="Protein kinase-like (PK-like)"/>
    <property type="match status" value="1"/>
</dbReference>
<dbReference type="EC" id="2.7.11.11" evidence="1"/>
<evidence type="ECO:0000256" key="8">
    <source>
        <dbReference type="ARBA" id="ARBA00047454"/>
    </source>
</evidence>
<dbReference type="InterPro" id="IPR008271">
    <property type="entry name" value="Ser/Thr_kinase_AS"/>
</dbReference>
<dbReference type="GO" id="GO:0005829">
    <property type="term" value="C:cytosol"/>
    <property type="evidence" value="ECO:0007669"/>
    <property type="project" value="TreeGrafter"/>
</dbReference>
<feature type="domain" description="Protein kinase" evidence="12">
    <location>
        <begin position="165"/>
        <end position="419"/>
    </location>
</feature>
<dbReference type="Pfam" id="PF00069">
    <property type="entry name" value="Pkinase"/>
    <property type="match status" value="1"/>
</dbReference>
<dbReference type="SMART" id="SM00133">
    <property type="entry name" value="S_TK_X"/>
    <property type="match status" value="1"/>
</dbReference>
<dbReference type="AlphaFoldDB" id="A0A068S787"/>
<dbReference type="PROSITE" id="PS00108">
    <property type="entry name" value="PROTEIN_KINASE_ST"/>
    <property type="match status" value="1"/>
</dbReference>
<feature type="compositionally biased region" description="Low complexity" evidence="11">
    <location>
        <begin position="56"/>
        <end position="96"/>
    </location>
</feature>
<dbReference type="VEuPathDB" id="FungiDB:LCOR_08085.1"/>
<feature type="domain" description="AGC-kinase C-terminal" evidence="13">
    <location>
        <begin position="420"/>
        <end position="474"/>
    </location>
</feature>
<evidence type="ECO:0000256" key="7">
    <source>
        <dbReference type="ARBA" id="ARBA00047292"/>
    </source>
</evidence>
<dbReference type="SMART" id="SM00220">
    <property type="entry name" value="S_TKc"/>
    <property type="match status" value="1"/>
</dbReference>
<dbReference type="PROSITE" id="PS50011">
    <property type="entry name" value="PROTEIN_KINASE_DOM"/>
    <property type="match status" value="1"/>
</dbReference>
<evidence type="ECO:0000256" key="10">
    <source>
        <dbReference type="RuleBase" id="RU000304"/>
    </source>
</evidence>
<accession>A0A068S787</accession>
<evidence type="ECO:0000256" key="3">
    <source>
        <dbReference type="ARBA" id="ARBA00022679"/>
    </source>
</evidence>
<dbReference type="PROSITE" id="PS51285">
    <property type="entry name" value="AGC_KINASE_CTER"/>
    <property type="match status" value="1"/>
</dbReference>
<evidence type="ECO:0000256" key="4">
    <source>
        <dbReference type="ARBA" id="ARBA00022741"/>
    </source>
</evidence>
<dbReference type="InterPro" id="IPR000961">
    <property type="entry name" value="AGC-kinase_C"/>
</dbReference>
<keyword evidence="4 9" id="KW-0547">Nucleotide-binding</keyword>
<dbReference type="CDD" id="cd05580">
    <property type="entry name" value="STKc_PKA_like"/>
    <property type="match status" value="1"/>
</dbReference>
<dbReference type="OrthoDB" id="63267at2759"/>
<evidence type="ECO:0000256" key="6">
    <source>
        <dbReference type="ARBA" id="ARBA00022840"/>
    </source>
</evidence>
<dbReference type="InterPro" id="IPR000719">
    <property type="entry name" value="Prot_kinase_dom"/>
</dbReference>
<gene>
    <name evidence="14" type="ORF">LCOR_08085.1</name>
</gene>
<dbReference type="PANTHER" id="PTHR24353:SF153">
    <property type="entry name" value="CAMP-DEPENDENT PROTEIN KINASE CATALYTIC SUBUNIT 1"/>
    <property type="match status" value="1"/>
</dbReference>
<dbReference type="STRING" id="1263082.A0A068S787"/>
<comment type="catalytic activity">
    <reaction evidence="7">
        <text>L-threonyl-[protein] + ATP = O-phospho-L-threonyl-[protein] + ADP + H(+)</text>
        <dbReference type="Rhea" id="RHEA:46608"/>
        <dbReference type="Rhea" id="RHEA-COMP:11060"/>
        <dbReference type="Rhea" id="RHEA-COMP:11605"/>
        <dbReference type="ChEBI" id="CHEBI:15378"/>
        <dbReference type="ChEBI" id="CHEBI:30013"/>
        <dbReference type="ChEBI" id="CHEBI:30616"/>
        <dbReference type="ChEBI" id="CHEBI:61977"/>
        <dbReference type="ChEBI" id="CHEBI:456216"/>
        <dbReference type="EC" id="2.7.11.11"/>
    </reaction>
</comment>
<keyword evidence="6 9" id="KW-0067">ATP-binding</keyword>
<evidence type="ECO:0000259" key="12">
    <source>
        <dbReference type="PROSITE" id="PS50011"/>
    </source>
</evidence>
<dbReference type="FunFam" id="3.30.200.20:FF:000005">
    <property type="entry name" value="cAMP-dependent protein kinase catalytic subunit"/>
    <property type="match status" value="1"/>
</dbReference>
<evidence type="ECO:0000256" key="5">
    <source>
        <dbReference type="ARBA" id="ARBA00022777"/>
    </source>
</evidence>
<comment type="similarity">
    <text evidence="10">Belongs to the protein kinase superfamily.</text>
</comment>
<protein>
    <recommendedName>
        <fullName evidence="1">cAMP-dependent protein kinase</fullName>
        <ecNumber evidence="1">2.7.11.11</ecNumber>
    </recommendedName>
</protein>
<keyword evidence="5 14" id="KW-0418">Kinase</keyword>
<feature type="compositionally biased region" description="Basic and acidic residues" evidence="11">
    <location>
        <begin position="1"/>
        <end position="10"/>
    </location>
</feature>
<dbReference type="Proteomes" id="UP000027586">
    <property type="component" value="Unassembled WGS sequence"/>
</dbReference>
<proteinExistence type="inferred from homology"/>
<keyword evidence="2 10" id="KW-0723">Serine/threonine-protein kinase</keyword>
<dbReference type="GO" id="GO:0005952">
    <property type="term" value="C:cAMP-dependent protein kinase complex"/>
    <property type="evidence" value="ECO:0007669"/>
    <property type="project" value="TreeGrafter"/>
</dbReference>
<comment type="catalytic activity">
    <reaction evidence="8">
        <text>L-seryl-[protein] + ATP = O-phospho-L-seryl-[protein] + ADP + H(+)</text>
        <dbReference type="Rhea" id="RHEA:17989"/>
        <dbReference type="Rhea" id="RHEA-COMP:9863"/>
        <dbReference type="Rhea" id="RHEA-COMP:11604"/>
        <dbReference type="ChEBI" id="CHEBI:15378"/>
        <dbReference type="ChEBI" id="CHEBI:29999"/>
        <dbReference type="ChEBI" id="CHEBI:30616"/>
        <dbReference type="ChEBI" id="CHEBI:83421"/>
        <dbReference type="ChEBI" id="CHEBI:456216"/>
        <dbReference type="EC" id="2.7.11.11"/>
    </reaction>
</comment>
<dbReference type="FunFam" id="1.10.510.10:FF:000005">
    <property type="entry name" value="cAMP-dependent protein kinase catalytic subunit alpha"/>
    <property type="match status" value="1"/>
</dbReference>
<dbReference type="PROSITE" id="PS00107">
    <property type="entry name" value="PROTEIN_KINASE_ATP"/>
    <property type="match status" value="1"/>
</dbReference>
<dbReference type="EMBL" id="CBTN010000043">
    <property type="protein sequence ID" value="CDH57101.1"/>
    <property type="molecule type" value="Genomic_DNA"/>
</dbReference>
<organism evidence="14 15">
    <name type="scientific">Lichtheimia corymbifera JMRC:FSU:9682</name>
    <dbReference type="NCBI Taxonomy" id="1263082"/>
    <lineage>
        <taxon>Eukaryota</taxon>
        <taxon>Fungi</taxon>
        <taxon>Fungi incertae sedis</taxon>
        <taxon>Mucoromycota</taxon>
        <taxon>Mucoromycotina</taxon>
        <taxon>Mucoromycetes</taxon>
        <taxon>Mucorales</taxon>
        <taxon>Lichtheimiaceae</taxon>
        <taxon>Lichtheimia</taxon>
    </lineage>
</organism>
<dbReference type="InterPro" id="IPR017441">
    <property type="entry name" value="Protein_kinase_ATP_BS"/>
</dbReference>
<evidence type="ECO:0000259" key="13">
    <source>
        <dbReference type="PROSITE" id="PS51285"/>
    </source>
</evidence>
<keyword evidence="15" id="KW-1185">Reference proteome</keyword>
<sequence length="474" mass="54227">MLNKLIDKAKRPLSPRSPRKESDHSAEDEHLSVGLPPTPRGSEEAVSRNKRSIAESPPKVLSPTLSPKSSSTTRSSSTPTTPNRTASPTTTTTTTNKEFNFQPVVPEGYNSPSHDSPDELTNPEEASTHAPIFSSDFPTQEPPPLLNEKQPENQIQERPLELQDFRLLRTLGTGSFGRVHLVNSKHNERYYAIKVLRKEDVVRLKQVAHTKNERNLLMQVSHPFIVNLWGTFQDDVNLYMVMDYVPGGELFSYLRRSKRFPDAVAKFYAAEVFLVIVYLHAHEIVYRDLKPENILIDTSGHIRLTDFGFAKRVPDVTWTLCGTPDYLAPEVIQSKGYGKAVDYWSLGVLIYEMLAGYPPFNDESQFRLYEKILTSEPQFPSHFHPNVRDLLKHLLTTDLTRRYGNLARGYRDVMDHPWFSDINFEDMLALRVTPPYIPQLSGQGDASNFDQYPEQKMPYGVPHADPYRRYFKEF</sequence>
<evidence type="ECO:0000256" key="2">
    <source>
        <dbReference type="ARBA" id="ARBA00022527"/>
    </source>
</evidence>
<name>A0A068S787_9FUNG</name>
<dbReference type="InterPro" id="IPR011009">
    <property type="entry name" value="Kinase-like_dom_sf"/>
</dbReference>
<evidence type="ECO:0000256" key="1">
    <source>
        <dbReference type="ARBA" id="ARBA00012444"/>
    </source>
</evidence>
<dbReference type="GO" id="GO:0005524">
    <property type="term" value="F:ATP binding"/>
    <property type="evidence" value="ECO:0007669"/>
    <property type="project" value="UniProtKB-UniRule"/>
</dbReference>
<evidence type="ECO:0000313" key="14">
    <source>
        <dbReference type="EMBL" id="CDH57101.1"/>
    </source>
</evidence>
<dbReference type="Gene3D" id="1.10.510.10">
    <property type="entry name" value="Transferase(Phosphotransferase) domain 1"/>
    <property type="match status" value="1"/>
</dbReference>
<dbReference type="GO" id="GO:0005634">
    <property type="term" value="C:nucleus"/>
    <property type="evidence" value="ECO:0007669"/>
    <property type="project" value="TreeGrafter"/>
</dbReference>
<feature type="binding site" evidence="9">
    <location>
        <position position="194"/>
    </location>
    <ligand>
        <name>ATP</name>
        <dbReference type="ChEBI" id="CHEBI:30616"/>
    </ligand>
</feature>
<evidence type="ECO:0000313" key="15">
    <source>
        <dbReference type="Proteomes" id="UP000027586"/>
    </source>
</evidence>
<evidence type="ECO:0000256" key="9">
    <source>
        <dbReference type="PROSITE-ProRule" id="PRU10141"/>
    </source>
</evidence>
<comment type="caution">
    <text evidence="14">The sequence shown here is derived from an EMBL/GenBank/DDBJ whole genome shotgun (WGS) entry which is preliminary data.</text>
</comment>
<dbReference type="GO" id="GO:0004691">
    <property type="term" value="F:cAMP-dependent protein kinase activity"/>
    <property type="evidence" value="ECO:0007669"/>
    <property type="project" value="UniProtKB-EC"/>
</dbReference>
<dbReference type="PANTHER" id="PTHR24353">
    <property type="entry name" value="CYCLIC NUCLEOTIDE-DEPENDENT PROTEIN KINASE"/>
    <property type="match status" value="1"/>
</dbReference>